<dbReference type="AlphaFoldDB" id="A0A1H3PW62"/>
<dbReference type="Pfam" id="PF00144">
    <property type="entry name" value="Beta-lactamase"/>
    <property type="match status" value="1"/>
</dbReference>
<evidence type="ECO:0000313" key="2">
    <source>
        <dbReference type="EMBL" id="SDZ04649.1"/>
    </source>
</evidence>
<evidence type="ECO:0000259" key="1">
    <source>
        <dbReference type="Pfam" id="PF00144"/>
    </source>
</evidence>
<dbReference type="Proteomes" id="UP000183417">
    <property type="component" value="Unassembled WGS sequence"/>
</dbReference>
<protein>
    <submittedName>
        <fullName evidence="2">CubicO group peptidase, beta-lactamase class C family</fullName>
    </submittedName>
</protein>
<dbReference type="PANTHER" id="PTHR43283:SF3">
    <property type="entry name" value="BETA-LACTAMASE FAMILY PROTEIN (AFU_ORTHOLOGUE AFUA_5G07500)"/>
    <property type="match status" value="1"/>
</dbReference>
<dbReference type="InterPro" id="IPR012338">
    <property type="entry name" value="Beta-lactam/transpept-like"/>
</dbReference>
<reference evidence="2 3" key="1">
    <citation type="submission" date="2016-10" db="EMBL/GenBank/DDBJ databases">
        <authorList>
            <person name="de Groot N.N."/>
        </authorList>
    </citation>
    <scope>NUCLEOTIDE SEQUENCE [LARGE SCALE GENOMIC DNA]</scope>
    <source>
        <strain evidence="2 3">LMG 24775</strain>
    </source>
</reference>
<accession>A0A1H3PW62</accession>
<proteinExistence type="predicted"/>
<organism evidence="2 3">
    <name type="scientific">Delftia lacustris</name>
    <dbReference type="NCBI Taxonomy" id="558537"/>
    <lineage>
        <taxon>Bacteria</taxon>
        <taxon>Pseudomonadati</taxon>
        <taxon>Pseudomonadota</taxon>
        <taxon>Betaproteobacteria</taxon>
        <taxon>Burkholderiales</taxon>
        <taxon>Comamonadaceae</taxon>
        <taxon>Delftia</taxon>
    </lineage>
</organism>
<sequence length="407" mass="44003">MTTSTDRLHIPGLPWADSPEAVGLGGARLARLSARLQRGVDTGEIPGAVALVARRGKLAYLESFGLLDPEAGTAMRPDAIFRIASMSKPITSLAIMMLAEQGRLSIIEPVEQYLPELAALRVGLERAPLARSITLQDLLRHTSGIPYGFAGTEHPVKKMYLDAGLFSGKFTNAQFITRLAQLPLVAQPGETWEYGMSTDVLGRVVEVVSGQTLAAFVREHITGPLGMADTGFHAPDSEIARAARPQPEGPQKQMPPIPPVTRAMVFESGGGGMVSTMADYARLCLFWRNGGTLDGVRLVSRKTVELMTSNHLPASVRMGPDMAYFGAQLPSPDVGQGFGLGFAVRTAPGLNPLPGSVGDFSWSGIYGTFFWIDPQEDLFAILMMQSMAQRIPYRWVMREGVYQSVVD</sequence>
<dbReference type="InterPro" id="IPR050789">
    <property type="entry name" value="Diverse_Enzym_Activities"/>
</dbReference>
<dbReference type="PANTHER" id="PTHR43283">
    <property type="entry name" value="BETA-LACTAMASE-RELATED"/>
    <property type="match status" value="1"/>
</dbReference>
<dbReference type="GeneID" id="94689687"/>
<dbReference type="InterPro" id="IPR001466">
    <property type="entry name" value="Beta-lactam-related"/>
</dbReference>
<feature type="domain" description="Beta-lactamase-related" evidence="1">
    <location>
        <begin position="34"/>
        <end position="388"/>
    </location>
</feature>
<dbReference type="EMBL" id="FNPE01000011">
    <property type="protein sequence ID" value="SDZ04649.1"/>
    <property type="molecule type" value="Genomic_DNA"/>
</dbReference>
<evidence type="ECO:0000313" key="3">
    <source>
        <dbReference type="Proteomes" id="UP000183417"/>
    </source>
</evidence>
<dbReference type="SUPFAM" id="SSF56601">
    <property type="entry name" value="beta-lactamase/transpeptidase-like"/>
    <property type="match status" value="1"/>
</dbReference>
<gene>
    <name evidence="2" type="ORF">SAMN05421547_11161</name>
</gene>
<name>A0A1H3PW62_9BURK</name>
<dbReference type="RefSeq" id="WP_074922602.1">
    <property type="nucleotide sequence ID" value="NZ_CP141274.1"/>
</dbReference>
<dbReference type="Gene3D" id="3.40.710.10">
    <property type="entry name" value="DD-peptidase/beta-lactamase superfamily"/>
    <property type="match status" value="1"/>
</dbReference>